<name>A0A8A7KM31_9FIRM</name>
<sequence>MRFQTKTTKLILILVFIFSFNVFASANSIIEETLLVYFDDIGIIEKDLFINEEELTETEFNKWLNIVLNYNEGLTKASLDKNATLTYNEASVYLLEAINQQEFVYTYLEETNDMRKYWQAAKIVDIFARLDHKPEPDDIVNKINGLKLIYTAMDRLGLTYDLPVELQDPKVYGKTNKILSQIHTKNLIQTDTRNLYSVGNKGLLEITDGTFTGYTIKDLSERAMLDYSKTIRYGHSSFPHLFQLISLLRREEFNARIAVEGRISSYIHLLKEWGQPPAYVDTTAISDEKCIVHAKEYDLLIEFPSLAEKEAFAAVIQKYAQKEVENQPGLIKNSWFVPLYTSTTPLPGFVKVSEIRGKINGYAIISYALDSVAQKLKGQLEDYNPVVDFEVNDIWINESFLSYLDSSME</sequence>
<dbReference type="Proteomes" id="UP000665020">
    <property type="component" value="Chromosome"/>
</dbReference>
<dbReference type="AlphaFoldDB" id="A0A8A7KM31"/>
<protein>
    <submittedName>
        <fullName evidence="1">Uncharacterized protein</fullName>
    </submittedName>
</protein>
<proteinExistence type="predicted"/>
<dbReference type="EMBL" id="CP046640">
    <property type="protein sequence ID" value="QTL98892.1"/>
    <property type="molecule type" value="Genomic_DNA"/>
</dbReference>
<gene>
    <name evidence="1" type="ORF">GM661_13430</name>
</gene>
<reference evidence="1" key="1">
    <citation type="submission" date="2019-12" db="EMBL/GenBank/DDBJ databases">
        <authorList>
            <person name="zhang j."/>
            <person name="sun C.M."/>
        </authorList>
    </citation>
    <scope>NUCLEOTIDE SEQUENCE</scope>
    <source>
        <strain evidence="1">NS-1</strain>
    </source>
</reference>
<keyword evidence="2" id="KW-1185">Reference proteome</keyword>
<evidence type="ECO:0000313" key="1">
    <source>
        <dbReference type="EMBL" id="QTL98892.1"/>
    </source>
</evidence>
<accession>A0A8A7KM31</accession>
<dbReference type="KEGG" id="ifn:GM661_13430"/>
<organism evidence="1 2">
    <name type="scientific">Iocasia fonsfrigidae</name>
    <dbReference type="NCBI Taxonomy" id="2682810"/>
    <lineage>
        <taxon>Bacteria</taxon>
        <taxon>Bacillati</taxon>
        <taxon>Bacillota</taxon>
        <taxon>Clostridia</taxon>
        <taxon>Halanaerobiales</taxon>
        <taxon>Halanaerobiaceae</taxon>
        <taxon>Iocasia</taxon>
    </lineage>
</organism>
<dbReference type="RefSeq" id="WP_230867291.1">
    <property type="nucleotide sequence ID" value="NZ_CP046640.1"/>
</dbReference>
<evidence type="ECO:0000313" key="2">
    <source>
        <dbReference type="Proteomes" id="UP000665020"/>
    </source>
</evidence>